<comment type="function">
    <text evidence="8">Part of a membrane-bound complex that couples electron transfer with translocation of ions across the membrane.</text>
</comment>
<keyword evidence="8" id="KW-0472">Membrane</keyword>
<dbReference type="Proteomes" id="UP000679848">
    <property type="component" value="Chromosome"/>
</dbReference>
<dbReference type="PROSITE" id="PS51379">
    <property type="entry name" value="4FE4S_FER_2"/>
    <property type="match status" value="1"/>
</dbReference>
<dbReference type="Pfam" id="PF10531">
    <property type="entry name" value="SLBB"/>
    <property type="match status" value="1"/>
</dbReference>
<dbReference type="Gene3D" id="3.40.50.11540">
    <property type="entry name" value="NADH-ubiquinone oxidoreductase 51kDa subunit"/>
    <property type="match status" value="1"/>
</dbReference>
<comment type="subunit">
    <text evidence="8">The complex is composed of six subunits: RnfA, RnfB, RnfC, RnfD, RnfE and RnfG.</text>
</comment>
<feature type="binding site" evidence="8">
    <location>
        <position position="371"/>
    </location>
    <ligand>
        <name>[4Fe-4S] cluster</name>
        <dbReference type="ChEBI" id="CHEBI:49883"/>
        <label>1</label>
    </ligand>
</feature>
<dbReference type="Pfam" id="PF13375">
    <property type="entry name" value="RnfC_N"/>
    <property type="match status" value="1"/>
</dbReference>
<evidence type="ECO:0000256" key="7">
    <source>
        <dbReference type="ARBA" id="ARBA00023014"/>
    </source>
</evidence>
<feature type="binding site" evidence="8">
    <location>
        <position position="365"/>
    </location>
    <ligand>
        <name>[4Fe-4S] cluster</name>
        <dbReference type="ChEBI" id="CHEBI:49883"/>
        <label>1</label>
    </ligand>
</feature>
<dbReference type="PROSITE" id="PS00198">
    <property type="entry name" value="4FE4S_FER_1"/>
    <property type="match status" value="1"/>
</dbReference>
<dbReference type="InterPro" id="IPR010208">
    <property type="entry name" value="Ion_transpt_RnfC/RsxC"/>
</dbReference>
<keyword evidence="4 8" id="KW-0677">Repeat</keyword>
<comment type="similarity">
    <text evidence="8">Belongs to the 4Fe4S bacterial-type ferredoxin family. RnfC subfamily.</text>
</comment>
<feature type="binding site" evidence="8">
    <location>
        <position position="414"/>
    </location>
    <ligand>
        <name>[4Fe-4S] cluster</name>
        <dbReference type="ChEBI" id="CHEBI:49883"/>
        <label>1</label>
    </ligand>
</feature>
<dbReference type="Pfam" id="PF01512">
    <property type="entry name" value="Complex1_51K"/>
    <property type="match status" value="1"/>
</dbReference>
<dbReference type="Gene3D" id="3.30.70.20">
    <property type="match status" value="1"/>
</dbReference>
<dbReference type="InterPro" id="IPR037225">
    <property type="entry name" value="Nuo51_FMN-bd_sf"/>
</dbReference>
<feature type="binding site" evidence="8">
    <location>
        <position position="407"/>
    </location>
    <ligand>
        <name>[4Fe-4S] cluster</name>
        <dbReference type="ChEBI" id="CHEBI:49883"/>
        <label>2</label>
    </ligand>
</feature>
<protein>
    <recommendedName>
        <fullName evidence="8">Ion-translocating oxidoreductase complex subunit C</fullName>
        <ecNumber evidence="8">7.-.-.-</ecNumber>
    </recommendedName>
    <alternativeName>
        <fullName evidence="8">Rnf electron transport complex subunit C</fullName>
    </alternativeName>
</protein>
<dbReference type="KEGG" id="pfaa:MM59RIKEN_12220"/>
<dbReference type="PANTHER" id="PTHR43034:SF2">
    <property type="entry name" value="ION-TRANSLOCATING OXIDOREDUCTASE COMPLEX SUBUNIT C"/>
    <property type="match status" value="1"/>
</dbReference>
<dbReference type="NCBIfam" id="NF003454">
    <property type="entry name" value="PRK05035.1"/>
    <property type="match status" value="1"/>
</dbReference>
<dbReference type="EMBL" id="AP023420">
    <property type="protein sequence ID" value="BCK83903.1"/>
    <property type="molecule type" value="Genomic_DNA"/>
</dbReference>
<dbReference type="AlphaFoldDB" id="A0A810QHI1"/>
<dbReference type="InterPro" id="IPR019554">
    <property type="entry name" value="Soluble_ligand-bd"/>
</dbReference>
<evidence type="ECO:0000313" key="10">
    <source>
        <dbReference type="EMBL" id="BCK83903.1"/>
    </source>
</evidence>
<reference evidence="10" key="1">
    <citation type="submission" date="2020-09" db="EMBL/GenBank/DDBJ databases">
        <title>New species isolated from human feces.</title>
        <authorList>
            <person name="Kitahara M."/>
            <person name="Shigeno Y."/>
            <person name="Shime M."/>
            <person name="Matsumoto Y."/>
            <person name="Nakamura S."/>
            <person name="Motooka D."/>
            <person name="Fukuoka S."/>
            <person name="Nishikawa H."/>
            <person name="Benno Y."/>
        </authorList>
    </citation>
    <scope>NUCLEOTIDE SEQUENCE</scope>
    <source>
        <strain evidence="10">MM59</strain>
    </source>
</reference>
<dbReference type="GO" id="GO:0051539">
    <property type="term" value="F:4 iron, 4 sulfur cluster binding"/>
    <property type="evidence" value="ECO:0007669"/>
    <property type="project" value="UniProtKB-KW"/>
</dbReference>
<keyword evidence="8" id="KW-1003">Cell membrane</keyword>
<feature type="binding site" evidence="8">
    <location>
        <position position="410"/>
    </location>
    <ligand>
        <name>[4Fe-4S] cluster</name>
        <dbReference type="ChEBI" id="CHEBI:49883"/>
        <label>2</label>
    </ligand>
</feature>
<dbReference type="SUPFAM" id="SSF142019">
    <property type="entry name" value="Nqo1 FMN-binding domain-like"/>
    <property type="match status" value="1"/>
</dbReference>
<dbReference type="InterPro" id="IPR026902">
    <property type="entry name" value="RnfC_N"/>
</dbReference>
<dbReference type="SUPFAM" id="SSF46548">
    <property type="entry name" value="alpha-helical ferredoxin"/>
    <property type="match status" value="1"/>
</dbReference>
<evidence type="ECO:0000256" key="8">
    <source>
        <dbReference type="HAMAP-Rule" id="MF_00461"/>
    </source>
</evidence>
<keyword evidence="7 8" id="KW-0411">Iron-sulfur</keyword>
<evidence type="ECO:0000256" key="3">
    <source>
        <dbReference type="ARBA" id="ARBA00022723"/>
    </source>
</evidence>
<name>A0A810QHI1_9FIRM</name>
<proteinExistence type="inferred from homology"/>
<keyword evidence="8" id="KW-1278">Translocase</keyword>
<feature type="binding site" evidence="8">
    <location>
        <position position="404"/>
    </location>
    <ligand>
        <name>[4Fe-4S] cluster</name>
        <dbReference type="ChEBI" id="CHEBI:49883"/>
        <label>2</label>
    </ligand>
</feature>
<dbReference type="GO" id="GO:0022900">
    <property type="term" value="P:electron transport chain"/>
    <property type="evidence" value="ECO:0007669"/>
    <property type="project" value="UniProtKB-UniRule"/>
</dbReference>
<feature type="binding site" evidence="8">
    <location>
        <position position="375"/>
    </location>
    <ligand>
        <name>[4Fe-4S] cluster</name>
        <dbReference type="ChEBI" id="CHEBI:49883"/>
        <label>2</label>
    </ligand>
</feature>
<keyword evidence="5 8" id="KW-0249">Electron transport</keyword>
<keyword evidence="3 8" id="KW-0479">Metal-binding</keyword>
<dbReference type="Pfam" id="PF13237">
    <property type="entry name" value="Fer4_10"/>
    <property type="match status" value="1"/>
</dbReference>
<keyword evidence="6 8" id="KW-0408">Iron</keyword>
<evidence type="ECO:0000256" key="5">
    <source>
        <dbReference type="ARBA" id="ARBA00022982"/>
    </source>
</evidence>
<dbReference type="GO" id="GO:0009055">
    <property type="term" value="F:electron transfer activity"/>
    <property type="evidence" value="ECO:0007669"/>
    <property type="project" value="InterPro"/>
</dbReference>
<dbReference type="InterPro" id="IPR017896">
    <property type="entry name" value="4Fe4S_Fe-S-bd"/>
</dbReference>
<dbReference type="GO" id="GO:0005886">
    <property type="term" value="C:plasma membrane"/>
    <property type="evidence" value="ECO:0007669"/>
    <property type="project" value="UniProtKB-SubCell"/>
</dbReference>
<dbReference type="InterPro" id="IPR017900">
    <property type="entry name" value="4Fe4S_Fe_S_CS"/>
</dbReference>
<dbReference type="NCBIfam" id="TIGR01945">
    <property type="entry name" value="rnfC"/>
    <property type="match status" value="1"/>
</dbReference>
<dbReference type="RefSeq" id="WP_187027920.1">
    <property type="nucleotide sequence ID" value="NZ_AP023420.1"/>
</dbReference>
<gene>
    <name evidence="8" type="primary">rnfC</name>
    <name evidence="10" type="ORF">MM59RIKEN_12220</name>
</gene>
<feature type="binding site" evidence="8">
    <location>
        <position position="368"/>
    </location>
    <ligand>
        <name>[4Fe-4S] cluster</name>
        <dbReference type="ChEBI" id="CHEBI:49883"/>
        <label>1</label>
    </ligand>
</feature>
<evidence type="ECO:0000256" key="2">
    <source>
        <dbReference type="ARBA" id="ARBA00022485"/>
    </source>
</evidence>
<accession>A0A810QHI1</accession>
<dbReference type="InterPro" id="IPR011538">
    <property type="entry name" value="Nuo51_FMN-bd"/>
</dbReference>
<keyword evidence="1 8" id="KW-0813">Transport</keyword>
<dbReference type="HAMAP" id="MF_00461">
    <property type="entry name" value="RsxC_RnfC"/>
    <property type="match status" value="1"/>
</dbReference>
<evidence type="ECO:0000256" key="4">
    <source>
        <dbReference type="ARBA" id="ARBA00022737"/>
    </source>
</evidence>
<dbReference type="GO" id="GO:0046872">
    <property type="term" value="F:metal ion binding"/>
    <property type="evidence" value="ECO:0007669"/>
    <property type="project" value="UniProtKB-KW"/>
</dbReference>
<evidence type="ECO:0000256" key="6">
    <source>
        <dbReference type="ARBA" id="ARBA00023004"/>
    </source>
</evidence>
<evidence type="ECO:0000256" key="1">
    <source>
        <dbReference type="ARBA" id="ARBA00022448"/>
    </source>
</evidence>
<dbReference type="PANTHER" id="PTHR43034">
    <property type="entry name" value="ION-TRANSLOCATING OXIDOREDUCTASE COMPLEX SUBUNIT C"/>
    <property type="match status" value="1"/>
</dbReference>
<keyword evidence="11" id="KW-1185">Reference proteome</keyword>
<feature type="domain" description="4Fe-4S ferredoxin-type" evidence="9">
    <location>
        <begin position="356"/>
        <end position="387"/>
    </location>
</feature>
<comment type="subcellular location">
    <subcellularLocation>
        <location evidence="8">Cell membrane</location>
        <topology evidence="8">Peripheral membrane protein</topology>
    </subcellularLocation>
</comment>
<comment type="cofactor">
    <cofactor evidence="8">
        <name>[4Fe-4S] cluster</name>
        <dbReference type="ChEBI" id="CHEBI:49883"/>
    </cofactor>
    <text evidence="8">Binds 2 [4Fe-4S] clusters per subunit.</text>
</comment>
<evidence type="ECO:0000259" key="9">
    <source>
        <dbReference type="PROSITE" id="PS51379"/>
    </source>
</evidence>
<evidence type="ECO:0000313" key="11">
    <source>
        <dbReference type="Proteomes" id="UP000679848"/>
    </source>
</evidence>
<keyword evidence="2 8" id="KW-0004">4Fe-4S</keyword>
<sequence>MAQAFFGGVHPHDMKAATNEKAIEKLPAPAEVVIPMSMHFGAPCTPLVKAGDHVKVGQKIGEFRGLGAPIHASVSGTVKVVEPRPYSMGGNMMSVVIENDFQDALSEEVQAPADPGALSVEEMIEAVKNAGIVGMGGATFPTHVKISGGIGQVHTVIINGAECEPYITGDHRTMLERPEEIIGGATYLAKMFGVDKVVIGVEDNKQNGIDAMRKVIAEKNAPVVVEPLRCRYPQGGEKQLCQAITGKQVPPGGLPSNIGCAVFNINTTCAIYRAITQGMPVVHKIVTVSGSGVVEPKNVECPIGTPVSCLFDFCGGLKEGTYKLIAGGPMMGMAQYTADIPVGKGTGAMLAFCENEEQTVENPQCIRCGKCVAACPMHLEPLFMYQYASKGMVDELNDAHIMDCMECGACAYACPARMHLTHMFKTGKQLVKDKMAADKAAAEAKKAAQEQKEAVNK</sequence>
<organism evidence="10 11">
    <name type="scientific">Pusillibacter faecalis</name>
    <dbReference type="NCBI Taxonomy" id="2714358"/>
    <lineage>
        <taxon>Bacteria</taxon>
        <taxon>Bacillati</taxon>
        <taxon>Bacillota</taxon>
        <taxon>Clostridia</taxon>
        <taxon>Eubacteriales</taxon>
        <taxon>Oscillospiraceae</taxon>
        <taxon>Pusillibacter</taxon>
    </lineage>
</organism>
<dbReference type="EC" id="7.-.-.-" evidence="8"/>